<feature type="domain" description="NB-ARC" evidence="5">
    <location>
        <begin position="81"/>
        <end position="225"/>
    </location>
</feature>
<comment type="caution">
    <text evidence="6">The sequence shown here is derived from an EMBL/GenBank/DDBJ whole genome shotgun (WGS) entry which is preliminary data.</text>
</comment>
<evidence type="ECO:0000259" key="5">
    <source>
        <dbReference type="Pfam" id="PF00931"/>
    </source>
</evidence>
<sequence>MVHEANALVEEVKKLQNNCVGNMSAYRIEKQVRKKTDSVMELLRRAKSFYLDSAIVSRPPRKCLLMPEWPLENTVGLDCGGRKTTHLKKVSNEFYRRSHDFDCVIWTKVPREQGYVERVQELIRKKLDIPDDIWNQWSEDDEKAAQIFSVLKGTKFVLLLDNVWEDFDLLRLGFHLQDDPKHSKVISTTSGMQLFLHIGIKTQTVIIHCLPPQHASTLFWRTVGERVRSVLSSDPDLLKLANKFARRGKGLPLALLAFARALACLESRQECRYTTELSGSQPSQIESIWGCVFPREGFLDGPNPHDLGAFIMDTLESAYLLEIDESKQCVEMYDMIRHVALWLARDQGRKENNVFVSKGERLTNQKLAKWRNAKWISMFGCISTNANLRSPSCPNLTTLILRDGELQSFPDGLFDSMPTLKVLDLLGNRWLTELPSDVGNVTTLHYINLSFTSLAELPLEI</sequence>
<evidence type="ECO:0000256" key="2">
    <source>
        <dbReference type="ARBA" id="ARBA00022741"/>
    </source>
</evidence>
<reference evidence="6 7" key="1">
    <citation type="journal article" date="2024" name="G3 (Bethesda)">
        <title>Genome assembly of Hibiscus sabdariffa L. provides insights into metabolisms of medicinal natural products.</title>
        <authorList>
            <person name="Kim T."/>
        </authorList>
    </citation>
    <scope>NUCLEOTIDE SEQUENCE [LARGE SCALE GENOMIC DNA]</scope>
    <source>
        <strain evidence="6">TK-2024</strain>
        <tissue evidence="6">Old leaves</tissue>
    </source>
</reference>
<keyword evidence="2" id="KW-0547">Nucleotide-binding</keyword>
<dbReference type="PANTHER" id="PTHR33463">
    <property type="entry name" value="NB-ARC DOMAIN-CONTAINING PROTEIN-RELATED"/>
    <property type="match status" value="1"/>
</dbReference>
<evidence type="ECO:0000313" key="6">
    <source>
        <dbReference type="EMBL" id="KAK8599696.1"/>
    </source>
</evidence>
<protein>
    <recommendedName>
        <fullName evidence="5">NB-ARC domain-containing protein</fullName>
    </recommendedName>
</protein>
<dbReference type="Pfam" id="PF00931">
    <property type="entry name" value="NB-ARC"/>
    <property type="match status" value="1"/>
</dbReference>
<evidence type="ECO:0000256" key="4">
    <source>
        <dbReference type="ARBA" id="ARBA00022840"/>
    </source>
</evidence>
<name>A0ABR2GAT3_9ROSI</name>
<keyword evidence="3" id="KW-0611">Plant defense</keyword>
<dbReference type="InterPro" id="IPR002182">
    <property type="entry name" value="NB-ARC"/>
</dbReference>
<gene>
    <name evidence="6" type="ORF">V6N12_049570</name>
</gene>
<dbReference type="EMBL" id="JBBPBM010000001">
    <property type="protein sequence ID" value="KAK8599696.1"/>
    <property type="molecule type" value="Genomic_DNA"/>
</dbReference>
<dbReference type="InterPro" id="IPR042197">
    <property type="entry name" value="Apaf_helical"/>
</dbReference>
<dbReference type="SUPFAM" id="SSF52058">
    <property type="entry name" value="L domain-like"/>
    <property type="match status" value="1"/>
</dbReference>
<keyword evidence="7" id="KW-1185">Reference proteome</keyword>
<comment type="similarity">
    <text evidence="1">Belongs to the disease resistance NB-LRR family.</text>
</comment>
<organism evidence="6 7">
    <name type="scientific">Hibiscus sabdariffa</name>
    <name type="common">roselle</name>
    <dbReference type="NCBI Taxonomy" id="183260"/>
    <lineage>
        <taxon>Eukaryota</taxon>
        <taxon>Viridiplantae</taxon>
        <taxon>Streptophyta</taxon>
        <taxon>Embryophyta</taxon>
        <taxon>Tracheophyta</taxon>
        <taxon>Spermatophyta</taxon>
        <taxon>Magnoliopsida</taxon>
        <taxon>eudicotyledons</taxon>
        <taxon>Gunneridae</taxon>
        <taxon>Pentapetalae</taxon>
        <taxon>rosids</taxon>
        <taxon>malvids</taxon>
        <taxon>Malvales</taxon>
        <taxon>Malvaceae</taxon>
        <taxon>Malvoideae</taxon>
        <taxon>Hibiscus</taxon>
    </lineage>
</organism>
<dbReference type="PANTHER" id="PTHR33463:SF220">
    <property type="entry name" value="NB-ARC DOMAIN-CONTAINING PROTEIN"/>
    <property type="match status" value="1"/>
</dbReference>
<evidence type="ECO:0000256" key="1">
    <source>
        <dbReference type="ARBA" id="ARBA00008894"/>
    </source>
</evidence>
<proteinExistence type="inferred from homology"/>
<dbReference type="PRINTS" id="PR00364">
    <property type="entry name" value="DISEASERSIST"/>
</dbReference>
<dbReference type="Gene3D" id="3.80.10.10">
    <property type="entry name" value="Ribonuclease Inhibitor"/>
    <property type="match status" value="1"/>
</dbReference>
<accession>A0ABR2GAT3</accession>
<dbReference type="Gene3D" id="1.10.8.430">
    <property type="entry name" value="Helical domain of apoptotic protease-activating factors"/>
    <property type="match status" value="1"/>
</dbReference>
<evidence type="ECO:0000256" key="3">
    <source>
        <dbReference type="ARBA" id="ARBA00022821"/>
    </source>
</evidence>
<dbReference type="Proteomes" id="UP001472677">
    <property type="component" value="Unassembled WGS sequence"/>
</dbReference>
<dbReference type="InterPro" id="IPR027417">
    <property type="entry name" value="P-loop_NTPase"/>
</dbReference>
<evidence type="ECO:0000313" key="7">
    <source>
        <dbReference type="Proteomes" id="UP001472677"/>
    </source>
</evidence>
<keyword evidence="4" id="KW-0067">ATP-binding</keyword>
<dbReference type="Pfam" id="PF13855">
    <property type="entry name" value="LRR_8"/>
    <property type="match status" value="1"/>
</dbReference>
<dbReference type="InterPro" id="IPR032675">
    <property type="entry name" value="LRR_dom_sf"/>
</dbReference>
<dbReference type="Gene3D" id="3.40.50.300">
    <property type="entry name" value="P-loop containing nucleotide triphosphate hydrolases"/>
    <property type="match status" value="1"/>
</dbReference>
<dbReference type="InterPro" id="IPR050905">
    <property type="entry name" value="Plant_NBS-LRR"/>
</dbReference>
<dbReference type="InterPro" id="IPR001611">
    <property type="entry name" value="Leu-rich_rpt"/>
</dbReference>
<dbReference type="SUPFAM" id="SSF52540">
    <property type="entry name" value="P-loop containing nucleoside triphosphate hydrolases"/>
    <property type="match status" value="1"/>
</dbReference>